<proteinExistence type="predicted"/>
<dbReference type="PATRIC" id="fig|1430.6.peg.2165"/>
<dbReference type="AlphaFoldDB" id="A0A169E275"/>
<dbReference type="RefSeq" id="WP_000108080.1">
    <property type="nucleotide sequence ID" value="NZ_CP013278.1"/>
</dbReference>
<organism evidence="1">
    <name type="scientific">Bacillus thuringiensis subsp. israelensis</name>
    <dbReference type="NCBI Taxonomy" id="1430"/>
    <lineage>
        <taxon>Bacteria</taxon>
        <taxon>Bacillati</taxon>
        <taxon>Bacillota</taxon>
        <taxon>Bacilli</taxon>
        <taxon>Bacillales</taxon>
        <taxon>Bacillaceae</taxon>
        <taxon>Bacillus</taxon>
        <taxon>Bacillus cereus group</taxon>
    </lineage>
</organism>
<name>A0A169E275_BACTI</name>
<dbReference type="EMBL" id="CP013278">
    <property type="protein sequence ID" value="AND28481.1"/>
    <property type="molecule type" value="Genomic_DNA"/>
</dbReference>
<geneLocation type="plasmid" evidence="1">
    <name>pAM65-52-3-235K</name>
</geneLocation>
<keyword evidence="1" id="KW-0614">Plasmid</keyword>
<reference evidence="1" key="1">
    <citation type="journal article" date="2017" name="Res. Microbiol.">
        <title>Comparative genomics of extrachromosomal elements in Bacillus thuringiensis subsp. israelensis.</title>
        <authorList>
            <person name="Bolotin A."/>
            <person name="Gillis A."/>
            <person name="Sanchis V."/>
            <person name="Nielsen-LeRoux C."/>
            <person name="Mahillon J."/>
            <person name="Lereclus D."/>
            <person name="Sorokin A."/>
        </authorList>
    </citation>
    <scope>NUCLEOTIDE SEQUENCE</scope>
    <source>
        <strain evidence="1">AM65-52</strain>
        <plasmid evidence="1">pAM65-52-3-235K</plasmid>
    </source>
</reference>
<accession>A0A169E275</accession>
<gene>
    <name evidence="1" type="ORF">ATN07_32655</name>
</gene>
<protein>
    <submittedName>
        <fullName evidence="1">Uncharacterized protein</fullName>
    </submittedName>
</protein>
<evidence type="ECO:0000313" key="1">
    <source>
        <dbReference type="EMBL" id="AND28481.1"/>
    </source>
</evidence>
<sequence length="101" mass="11558">MSTSTTNQTKDVVILRKDTNVTYSPGTPNKFTAKRHNVILRKRKDKIELNIQNDGYDANGQRKSILNGCLLTKEETQYLIDELQGLLNQDTVKEKHLKDVI</sequence>